<dbReference type="SUPFAM" id="SSF53067">
    <property type="entry name" value="Actin-like ATPase domain"/>
    <property type="match status" value="2"/>
</dbReference>
<keyword evidence="2" id="KW-0808">Transferase</keyword>
<dbReference type="EMBL" id="CM026424">
    <property type="protein sequence ID" value="KAG0579400.1"/>
    <property type="molecule type" value="Genomic_DNA"/>
</dbReference>
<dbReference type="GO" id="GO:0005524">
    <property type="term" value="F:ATP binding"/>
    <property type="evidence" value="ECO:0007669"/>
    <property type="project" value="UniProtKB-UniRule"/>
</dbReference>
<accession>A0A8T0I6U8</accession>
<proteinExistence type="predicted"/>
<evidence type="ECO:0000256" key="4">
    <source>
        <dbReference type="ARBA" id="ARBA00022777"/>
    </source>
</evidence>
<evidence type="ECO:0000259" key="7">
    <source>
        <dbReference type="PROSITE" id="PS50011"/>
    </source>
</evidence>
<keyword evidence="4" id="KW-0418">Kinase</keyword>
<dbReference type="AlphaFoldDB" id="A0A8T0I6U8"/>
<dbReference type="Pfam" id="PF07714">
    <property type="entry name" value="PK_Tyr_Ser-Thr"/>
    <property type="match status" value="1"/>
</dbReference>
<evidence type="ECO:0000256" key="3">
    <source>
        <dbReference type="ARBA" id="ARBA00022741"/>
    </source>
</evidence>
<dbReference type="InterPro" id="IPR001245">
    <property type="entry name" value="Ser-Thr/Tyr_kinase_cat_dom"/>
</dbReference>
<feature type="domain" description="Protein kinase" evidence="7">
    <location>
        <begin position="243"/>
        <end position="524"/>
    </location>
</feature>
<dbReference type="Proteomes" id="UP000822688">
    <property type="component" value="Chromosome 4"/>
</dbReference>
<sequence>MAFSAMKKIFADLDGEQYGTDPFATPYATPSVTPSATSSATTLKQFLELTEACNEQAQEMLKPRVHWSHRVNYKQCKYLAQKLKLAVERAHLFLLLRIGEALSAEELVDVFKLLLALANAVEEFIRSCCQNPWIQAAFLMTNVSEHVLAISFDLELLADFFSGKVLIRTTVDSFYRTEALIVKNKASQDREALLTDLNTLLQRGVGASAEHQLADFLLKRLETQRQNLAGSLPEAYRTDMGRLKQKEQLGRGSFATVFKAMWLGVEVAKKAFYQSSPEFAKEVSILGALSHPNITSLFCYAQGKRECCMVMELMDGDLSQMMRKIMADDKKLSQPFRILEAFDIMLQIGGGMEYLHGKRLVHRDLKAMNILVKHVKGRELEPKTVLYTFVKVADFGLSKIKERSMTYGNQTLMVGTTRWMAPELIKSNTDQDQVQVSDDAIIAKYPFASDVYSFGMVCYEILTGEWPQFEVKNLSEVKKKVLMGDRPKLPLYCPPGLKDLIERCWSEDASKRPRFSEICAELRLLKYAQILDPYRIPRPRIVVGLDFGSTFSGFAFAHMSKPEEITTSYDWPMSGMRKPYCKTLTAIYYEAGDATTAKVKSWGFPALHDYTKDINNIQKLRANSVVDLPEIGTYLVRFNLHLASKDAGESSAAKLPNGFTVTQVIADYLREIGAFIMRHLRTKFSDDLTMADVQWCVTVPSIWDDHAKKQMQVCVARGGLIRSVDSPAGSPHPLSIVLEPEAASRACHRNMPDLELKVGDRLLVANIGDETTDIFVQEWISETPNEYRVEEVAYSTGGLCGAMYVDEQFKKFLFSKIQCLPQLLQESAMWEKIFKQWEPIRSSFDDLETNWIDLPGKLISEWEDFDEERGNPPRSSYENLELTHADIKAIFNPVVEQNLALIADQISRTSNIKVIFVVGGFAGSPYLLTKIKERFLGTVEKVISHVVPASTASQGAVLLVLDQIS</sequence>
<protein>
    <recommendedName>
        <fullName evidence="7">Protein kinase domain-containing protein</fullName>
    </recommendedName>
</protein>
<dbReference type="Gene3D" id="1.10.510.10">
    <property type="entry name" value="Transferase(Phosphotransferase) domain 1"/>
    <property type="match status" value="1"/>
</dbReference>
<dbReference type="InterPro" id="IPR043129">
    <property type="entry name" value="ATPase_NBD"/>
</dbReference>
<dbReference type="CDD" id="cd10229">
    <property type="entry name" value="ASKHA_NBD_HSP70_HSPA12"/>
    <property type="match status" value="1"/>
</dbReference>
<dbReference type="CDD" id="cd13999">
    <property type="entry name" value="STKc_MAP3K-like"/>
    <property type="match status" value="1"/>
</dbReference>
<dbReference type="InterPro" id="IPR008271">
    <property type="entry name" value="Ser/Thr_kinase_AS"/>
</dbReference>
<dbReference type="PROSITE" id="PS50011">
    <property type="entry name" value="PROTEIN_KINASE_DOM"/>
    <property type="match status" value="1"/>
</dbReference>
<comment type="caution">
    <text evidence="8">The sequence shown here is derived from an EMBL/GenBank/DDBJ whole genome shotgun (WGS) entry which is preliminary data.</text>
</comment>
<gene>
    <name evidence="8" type="ORF">KC19_4G095600</name>
</gene>
<keyword evidence="9" id="KW-1185">Reference proteome</keyword>
<dbReference type="PANTHER" id="PTHR14187">
    <property type="entry name" value="ALPHA KINASE/ELONGATION FACTOR 2 KINASE"/>
    <property type="match status" value="1"/>
</dbReference>
<dbReference type="SMART" id="SM00220">
    <property type="entry name" value="S_TKc"/>
    <property type="match status" value="1"/>
</dbReference>
<reference evidence="8" key="1">
    <citation type="submission" date="2020-06" db="EMBL/GenBank/DDBJ databases">
        <title>WGS assembly of Ceratodon purpureus strain R40.</title>
        <authorList>
            <person name="Carey S.B."/>
            <person name="Jenkins J."/>
            <person name="Shu S."/>
            <person name="Lovell J.T."/>
            <person name="Sreedasyam A."/>
            <person name="Maumus F."/>
            <person name="Tiley G.P."/>
            <person name="Fernandez-Pozo N."/>
            <person name="Barry K."/>
            <person name="Chen C."/>
            <person name="Wang M."/>
            <person name="Lipzen A."/>
            <person name="Daum C."/>
            <person name="Saski C.A."/>
            <person name="Payton A.C."/>
            <person name="Mcbreen J.C."/>
            <person name="Conrad R.E."/>
            <person name="Kollar L.M."/>
            <person name="Olsson S."/>
            <person name="Huttunen S."/>
            <person name="Landis J.B."/>
            <person name="Wickett N.J."/>
            <person name="Johnson M.G."/>
            <person name="Rensing S.A."/>
            <person name="Grimwood J."/>
            <person name="Schmutz J."/>
            <person name="Mcdaniel S.F."/>
        </authorList>
    </citation>
    <scope>NUCLEOTIDE SEQUENCE</scope>
    <source>
        <strain evidence="8">R40</strain>
    </source>
</reference>
<evidence type="ECO:0000256" key="1">
    <source>
        <dbReference type="ARBA" id="ARBA00022527"/>
    </source>
</evidence>
<evidence type="ECO:0000256" key="6">
    <source>
        <dbReference type="PROSITE-ProRule" id="PRU10141"/>
    </source>
</evidence>
<keyword evidence="3 6" id="KW-0547">Nucleotide-binding</keyword>
<dbReference type="InterPro" id="IPR017441">
    <property type="entry name" value="Protein_kinase_ATP_BS"/>
</dbReference>
<dbReference type="InterPro" id="IPR011009">
    <property type="entry name" value="Kinase-like_dom_sf"/>
</dbReference>
<organism evidence="8 9">
    <name type="scientific">Ceratodon purpureus</name>
    <name type="common">Fire moss</name>
    <name type="synonym">Dicranum purpureum</name>
    <dbReference type="NCBI Taxonomy" id="3225"/>
    <lineage>
        <taxon>Eukaryota</taxon>
        <taxon>Viridiplantae</taxon>
        <taxon>Streptophyta</taxon>
        <taxon>Embryophyta</taxon>
        <taxon>Bryophyta</taxon>
        <taxon>Bryophytina</taxon>
        <taxon>Bryopsida</taxon>
        <taxon>Dicranidae</taxon>
        <taxon>Pseudoditrichales</taxon>
        <taxon>Ditrichaceae</taxon>
        <taxon>Ceratodon</taxon>
    </lineage>
</organism>
<dbReference type="PANTHER" id="PTHR14187:SF5">
    <property type="entry name" value="HEAT SHOCK 70 KDA PROTEIN 12A"/>
    <property type="match status" value="1"/>
</dbReference>
<name>A0A8T0I6U8_CERPU</name>
<dbReference type="Gene3D" id="3.30.420.40">
    <property type="match status" value="1"/>
</dbReference>
<feature type="binding site" evidence="6">
    <location>
        <position position="270"/>
    </location>
    <ligand>
        <name>ATP</name>
        <dbReference type="ChEBI" id="CHEBI:30616"/>
    </ligand>
</feature>
<keyword evidence="1" id="KW-0723">Serine/threonine-protein kinase</keyword>
<evidence type="ECO:0000256" key="5">
    <source>
        <dbReference type="ARBA" id="ARBA00022840"/>
    </source>
</evidence>
<dbReference type="SUPFAM" id="SSF56112">
    <property type="entry name" value="Protein kinase-like (PK-like)"/>
    <property type="match status" value="1"/>
</dbReference>
<evidence type="ECO:0000313" key="8">
    <source>
        <dbReference type="EMBL" id="KAG0579400.1"/>
    </source>
</evidence>
<dbReference type="InterPro" id="IPR000719">
    <property type="entry name" value="Prot_kinase_dom"/>
</dbReference>
<keyword evidence="5 6" id="KW-0067">ATP-binding</keyword>
<evidence type="ECO:0000256" key="2">
    <source>
        <dbReference type="ARBA" id="ARBA00022679"/>
    </source>
</evidence>
<dbReference type="GO" id="GO:0004674">
    <property type="term" value="F:protein serine/threonine kinase activity"/>
    <property type="evidence" value="ECO:0007669"/>
    <property type="project" value="UniProtKB-KW"/>
</dbReference>
<dbReference type="PROSITE" id="PS00107">
    <property type="entry name" value="PROTEIN_KINASE_ATP"/>
    <property type="match status" value="1"/>
</dbReference>
<evidence type="ECO:0000313" key="9">
    <source>
        <dbReference type="Proteomes" id="UP000822688"/>
    </source>
</evidence>
<dbReference type="PROSITE" id="PS00108">
    <property type="entry name" value="PROTEIN_KINASE_ST"/>
    <property type="match status" value="1"/>
</dbReference>